<gene>
    <name evidence="5" type="ORF">A2893_04230</name>
</gene>
<dbReference type="SUPFAM" id="SSF53098">
    <property type="entry name" value="Ribonuclease H-like"/>
    <property type="match status" value="1"/>
</dbReference>
<dbReference type="PANTHER" id="PTHR30231">
    <property type="entry name" value="DNA POLYMERASE III SUBUNIT EPSILON"/>
    <property type="match status" value="1"/>
</dbReference>
<evidence type="ECO:0000256" key="1">
    <source>
        <dbReference type="ARBA" id="ARBA00022722"/>
    </source>
</evidence>
<comment type="caution">
    <text evidence="5">The sequence shown here is derived from an EMBL/GenBank/DDBJ whole genome shotgun (WGS) entry which is preliminary data.</text>
</comment>
<dbReference type="Gene3D" id="3.30.420.10">
    <property type="entry name" value="Ribonuclease H-like superfamily/Ribonuclease H"/>
    <property type="match status" value="1"/>
</dbReference>
<feature type="domain" description="Exonuclease" evidence="4">
    <location>
        <begin position="14"/>
        <end position="192"/>
    </location>
</feature>
<dbReference type="CDD" id="cd06127">
    <property type="entry name" value="DEDDh"/>
    <property type="match status" value="1"/>
</dbReference>
<organism evidence="5 6">
    <name type="scientific">Candidatus Woesebacteria bacterium RIFCSPLOWO2_01_FULL_39_25</name>
    <dbReference type="NCBI Taxonomy" id="1802521"/>
    <lineage>
        <taxon>Bacteria</taxon>
        <taxon>Candidatus Woeseibacteriota</taxon>
    </lineage>
</organism>
<dbReference type="AlphaFoldDB" id="A0A1F8BLD1"/>
<evidence type="ECO:0000313" key="5">
    <source>
        <dbReference type="EMBL" id="OGM64832.1"/>
    </source>
</evidence>
<dbReference type="EMBL" id="MGHH01000007">
    <property type="protein sequence ID" value="OGM64832.1"/>
    <property type="molecule type" value="Genomic_DNA"/>
</dbReference>
<keyword evidence="1" id="KW-0540">Nuclease</keyword>
<dbReference type="SMART" id="SM00479">
    <property type="entry name" value="EXOIII"/>
    <property type="match status" value="1"/>
</dbReference>
<dbReference type="GO" id="GO:0003676">
    <property type="term" value="F:nucleic acid binding"/>
    <property type="evidence" value="ECO:0007669"/>
    <property type="project" value="InterPro"/>
</dbReference>
<evidence type="ECO:0000313" key="6">
    <source>
        <dbReference type="Proteomes" id="UP000176725"/>
    </source>
</evidence>
<proteinExistence type="predicted"/>
<dbReference type="Proteomes" id="UP000176725">
    <property type="component" value="Unassembled WGS sequence"/>
</dbReference>
<name>A0A1F8BLD1_9BACT</name>
<accession>A0A1F8BLD1</accession>
<dbReference type="PANTHER" id="PTHR30231:SF4">
    <property type="entry name" value="PROTEIN NEN2"/>
    <property type="match status" value="1"/>
</dbReference>
<evidence type="ECO:0000259" key="4">
    <source>
        <dbReference type="SMART" id="SM00479"/>
    </source>
</evidence>
<sequence>MSAKEEKINFRDRDILFVDLETTGLDFEKHEILEVGCLLVNGRLLSIKEKYYAKVRPMHLEIASEEALRISKYSEVEWRDAKPLEKILKDIAKLAPNAMVAGWKVDFDWYFLEKGFKKYNIKHSFDYHLIDCISIAYYYFRDKKEPAELRLGSVCRTLEIPIHEKHGEGEGHGAMTDILATFEVFKKLTGAK</sequence>
<evidence type="ECO:0000256" key="2">
    <source>
        <dbReference type="ARBA" id="ARBA00022801"/>
    </source>
</evidence>
<reference evidence="5 6" key="1">
    <citation type="journal article" date="2016" name="Nat. Commun.">
        <title>Thousands of microbial genomes shed light on interconnected biogeochemical processes in an aquifer system.</title>
        <authorList>
            <person name="Anantharaman K."/>
            <person name="Brown C.T."/>
            <person name="Hug L.A."/>
            <person name="Sharon I."/>
            <person name="Castelle C.J."/>
            <person name="Probst A.J."/>
            <person name="Thomas B.C."/>
            <person name="Singh A."/>
            <person name="Wilkins M.J."/>
            <person name="Karaoz U."/>
            <person name="Brodie E.L."/>
            <person name="Williams K.H."/>
            <person name="Hubbard S.S."/>
            <person name="Banfield J.F."/>
        </authorList>
    </citation>
    <scope>NUCLEOTIDE SEQUENCE [LARGE SCALE GENOMIC DNA]</scope>
</reference>
<protein>
    <recommendedName>
        <fullName evidence="4">Exonuclease domain-containing protein</fullName>
    </recommendedName>
</protein>
<dbReference type="InterPro" id="IPR012337">
    <property type="entry name" value="RNaseH-like_sf"/>
</dbReference>
<dbReference type="GO" id="GO:0008408">
    <property type="term" value="F:3'-5' exonuclease activity"/>
    <property type="evidence" value="ECO:0007669"/>
    <property type="project" value="TreeGrafter"/>
</dbReference>
<dbReference type="Pfam" id="PF00929">
    <property type="entry name" value="RNase_T"/>
    <property type="match status" value="1"/>
</dbReference>
<dbReference type="InterPro" id="IPR013520">
    <property type="entry name" value="Ribonucl_H"/>
</dbReference>
<dbReference type="InterPro" id="IPR036397">
    <property type="entry name" value="RNaseH_sf"/>
</dbReference>
<evidence type="ECO:0000256" key="3">
    <source>
        <dbReference type="ARBA" id="ARBA00022839"/>
    </source>
</evidence>
<dbReference type="GO" id="GO:0005829">
    <property type="term" value="C:cytosol"/>
    <property type="evidence" value="ECO:0007669"/>
    <property type="project" value="TreeGrafter"/>
</dbReference>
<keyword evidence="3" id="KW-0269">Exonuclease</keyword>
<dbReference type="STRING" id="1802521.A2893_04230"/>
<keyword evidence="2" id="KW-0378">Hydrolase</keyword>